<dbReference type="RefSeq" id="WP_108856657.1">
    <property type="nucleotide sequence ID" value="NZ_OMOI01000001.1"/>
</dbReference>
<dbReference type="Proteomes" id="UP000244911">
    <property type="component" value="Unassembled WGS sequence"/>
</dbReference>
<proteinExistence type="predicted"/>
<dbReference type="Pfam" id="PF02620">
    <property type="entry name" value="YceD"/>
    <property type="match status" value="1"/>
</dbReference>
<reference evidence="2" key="1">
    <citation type="submission" date="2018-03" db="EMBL/GenBank/DDBJ databases">
        <authorList>
            <person name="Rodrigo-Torres L."/>
            <person name="Arahal R. D."/>
            <person name="Lucena T."/>
        </authorList>
    </citation>
    <scope>NUCLEOTIDE SEQUENCE [LARGE SCALE GENOMIC DNA]</scope>
    <source>
        <strain evidence="2">CECT 8811</strain>
    </source>
</reference>
<organism evidence="1 2">
    <name type="scientific">Aliiroseovarius pelagivivens</name>
    <dbReference type="NCBI Taxonomy" id="1639690"/>
    <lineage>
        <taxon>Bacteria</taxon>
        <taxon>Pseudomonadati</taxon>
        <taxon>Pseudomonadota</taxon>
        <taxon>Alphaproteobacteria</taxon>
        <taxon>Rhodobacterales</taxon>
        <taxon>Paracoccaceae</taxon>
        <taxon>Aliiroseovarius</taxon>
    </lineage>
</organism>
<name>A0A2R8ALB4_9RHOB</name>
<accession>A0A2R8ALB4</accession>
<gene>
    <name evidence="1" type="ORF">ALP8811_01690</name>
</gene>
<evidence type="ECO:0000313" key="2">
    <source>
        <dbReference type="Proteomes" id="UP000244911"/>
    </source>
</evidence>
<evidence type="ECO:0000313" key="1">
    <source>
        <dbReference type="EMBL" id="SPF76677.1"/>
    </source>
</evidence>
<keyword evidence="2" id="KW-1185">Reference proteome</keyword>
<evidence type="ECO:0008006" key="3">
    <source>
        <dbReference type="Google" id="ProtNLM"/>
    </source>
</evidence>
<protein>
    <recommendedName>
        <fullName evidence="3">Large ribosomal RNA subunit accumulation protein YceD</fullName>
    </recommendedName>
</protein>
<dbReference type="InterPro" id="IPR003772">
    <property type="entry name" value="YceD"/>
</dbReference>
<dbReference type="EMBL" id="OMOI01000001">
    <property type="protein sequence ID" value="SPF76677.1"/>
    <property type="molecule type" value="Genomic_DNA"/>
</dbReference>
<sequence>MSTDTPNAGQNTPVYQHVLRVADLSTGAATPFELIPTDAECKAIATDLGLPALRKVRFKGTLTARGKTDWQLKAQLGATVVQDCVVTLDPVTTRIEEPISRRWVRDLPELEAGDETEMPDDETLEQLGAEIDLGEVMTESLALALPLFPRADGAALDQANFAAPGVAPMRDEDARPFAGLSALRDQLASKSESEDDAE</sequence>
<dbReference type="OrthoDB" id="8443793at2"/>
<dbReference type="AlphaFoldDB" id="A0A2R8ALB4"/>